<dbReference type="Proteomes" id="UP000230233">
    <property type="component" value="Chromosome II"/>
</dbReference>
<organism evidence="2 3">
    <name type="scientific">Caenorhabditis nigoni</name>
    <dbReference type="NCBI Taxonomy" id="1611254"/>
    <lineage>
        <taxon>Eukaryota</taxon>
        <taxon>Metazoa</taxon>
        <taxon>Ecdysozoa</taxon>
        <taxon>Nematoda</taxon>
        <taxon>Chromadorea</taxon>
        <taxon>Rhabditida</taxon>
        <taxon>Rhabditina</taxon>
        <taxon>Rhabditomorpha</taxon>
        <taxon>Rhabditoidea</taxon>
        <taxon>Rhabditidae</taxon>
        <taxon>Peloderinae</taxon>
        <taxon>Caenorhabditis</taxon>
    </lineage>
</organism>
<sequence>MKDDSLIVGTEETEEERFTDTICALNEVWMECSSCERECGKPLEPCDKMCHPARCQCPEHSGYGRNDQGECVYCPN</sequence>
<protein>
    <submittedName>
        <fullName evidence="2">Uncharacterized protein</fullName>
    </submittedName>
</protein>
<reference evidence="3" key="1">
    <citation type="submission" date="2017-10" db="EMBL/GenBank/DDBJ databases">
        <title>Rapid genome shrinkage in a self-fertile nematode reveals novel sperm competition proteins.</title>
        <authorList>
            <person name="Yin D."/>
            <person name="Schwarz E.M."/>
            <person name="Thomas C.G."/>
            <person name="Felde R.L."/>
            <person name="Korf I.F."/>
            <person name="Cutter A.D."/>
            <person name="Schartner C.M."/>
            <person name="Ralston E.J."/>
            <person name="Meyer B.J."/>
            <person name="Haag E.S."/>
        </authorList>
    </citation>
    <scope>NUCLEOTIDE SEQUENCE [LARGE SCALE GENOMIC DNA]</scope>
    <source>
        <strain evidence="3">JU1422</strain>
    </source>
</reference>
<name>A0A2G5V632_9PELO</name>
<evidence type="ECO:0000313" key="2">
    <source>
        <dbReference type="EMBL" id="PIC46976.1"/>
    </source>
</evidence>
<keyword evidence="1" id="KW-0722">Serine protease inhibitor</keyword>
<keyword evidence="3" id="KW-1185">Reference proteome</keyword>
<dbReference type="GO" id="GO:0004867">
    <property type="term" value="F:serine-type endopeptidase inhibitor activity"/>
    <property type="evidence" value="ECO:0007669"/>
    <property type="project" value="UniProtKB-KW"/>
</dbReference>
<dbReference type="EMBL" id="PDUG01000002">
    <property type="protein sequence ID" value="PIC46976.1"/>
    <property type="molecule type" value="Genomic_DNA"/>
</dbReference>
<keyword evidence="1" id="KW-0646">Protease inhibitor</keyword>
<dbReference type="Gene3D" id="2.10.25.10">
    <property type="entry name" value="Laminin"/>
    <property type="match status" value="1"/>
</dbReference>
<accession>A0A2G5V632</accession>
<evidence type="ECO:0000313" key="3">
    <source>
        <dbReference type="Proteomes" id="UP000230233"/>
    </source>
</evidence>
<dbReference type="InterPro" id="IPR036084">
    <property type="entry name" value="Ser_inhib-like_sf"/>
</dbReference>
<evidence type="ECO:0000256" key="1">
    <source>
        <dbReference type="ARBA" id="ARBA00022900"/>
    </source>
</evidence>
<proteinExistence type="predicted"/>
<dbReference type="OrthoDB" id="5788972at2759"/>
<comment type="caution">
    <text evidence="2">The sequence shown here is derived from an EMBL/GenBank/DDBJ whole genome shotgun (WGS) entry which is preliminary data.</text>
</comment>
<dbReference type="AlphaFoldDB" id="A0A2G5V632"/>
<dbReference type="SUPFAM" id="SSF57567">
    <property type="entry name" value="Serine protease inhibitors"/>
    <property type="match status" value="1"/>
</dbReference>
<gene>
    <name evidence="2" type="primary">Cnig_chr_II.g6478</name>
    <name evidence="2" type="ORF">B9Z55_006478</name>
</gene>